<keyword evidence="4" id="KW-0804">Transcription</keyword>
<gene>
    <name evidence="7" type="ORF">J5N97_015299</name>
</gene>
<evidence type="ECO:0000256" key="6">
    <source>
        <dbReference type="SAM" id="MobiDB-lite"/>
    </source>
</evidence>
<dbReference type="InterPro" id="IPR036638">
    <property type="entry name" value="HLH_DNA-bd_sf"/>
</dbReference>
<evidence type="ECO:0000313" key="7">
    <source>
        <dbReference type="EMBL" id="KAJ0979825.1"/>
    </source>
</evidence>
<dbReference type="AlphaFoldDB" id="A0A9D5CWX0"/>
<reference evidence="7" key="1">
    <citation type="submission" date="2021-03" db="EMBL/GenBank/DDBJ databases">
        <authorList>
            <person name="Li Z."/>
            <person name="Yang C."/>
        </authorList>
    </citation>
    <scope>NUCLEOTIDE SEQUENCE</scope>
    <source>
        <strain evidence="7">Dzin_1.0</strain>
        <tissue evidence="7">Leaf</tissue>
    </source>
</reference>
<dbReference type="PANTHER" id="PTHR31945:SF129">
    <property type="entry name" value="TRANSCRIPTION FACTOR SCREAM2"/>
    <property type="match status" value="1"/>
</dbReference>
<dbReference type="GO" id="GO:0046983">
    <property type="term" value="F:protein dimerization activity"/>
    <property type="evidence" value="ECO:0007669"/>
    <property type="project" value="InterPro"/>
</dbReference>
<organism evidence="7 8">
    <name type="scientific">Dioscorea zingiberensis</name>
    <dbReference type="NCBI Taxonomy" id="325984"/>
    <lineage>
        <taxon>Eukaryota</taxon>
        <taxon>Viridiplantae</taxon>
        <taxon>Streptophyta</taxon>
        <taxon>Embryophyta</taxon>
        <taxon>Tracheophyta</taxon>
        <taxon>Spermatophyta</taxon>
        <taxon>Magnoliopsida</taxon>
        <taxon>Liliopsida</taxon>
        <taxon>Dioscoreales</taxon>
        <taxon>Dioscoreaceae</taxon>
        <taxon>Dioscorea</taxon>
    </lineage>
</organism>
<protein>
    <recommendedName>
        <fullName evidence="9">BHLH domain-containing protein</fullName>
    </recommendedName>
</protein>
<evidence type="ECO:0000256" key="1">
    <source>
        <dbReference type="ARBA" id="ARBA00004123"/>
    </source>
</evidence>
<dbReference type="Proteomes" id="UP001085076">
    <property type="component" value="Miscellaneous, Linkage group lg03"/>
</dbReference>
<dbReference type="GO" id="GO:0003700">
    <property type="term" value="F:DNA-binding transcription factor activity"/>
    <property type="evidence" value="ECO:0007669"/>
    <property type="project" value="TreeGrafter"/>
</dbReference>
<proteinExistence type="inferred from homology"/>
<keyword evidence="3" id="KW-0805">Transcription regulation</keyword>
<dbReference type="GO" id="GO:0005634">
    <property type="term" value="C:nucleus"/>
    <property type="evidence" value="ECO:0007669"/>
    <property type="project" value="UniProtKB-SubCell"/>
</dbReference>
<evidence type="ECO:0008006" key="9">
    <source>
        <dbReference type="Google" id="ProtNLM"/>
    </source>
</evidence>
<evidence type="ECO:0000256" key="2">
    <source>
        <dbReference type="ARBA" id="ARBA00005510"/>
    </source>
</evidence>
<evidence type="ECO:0000256" key="4">
    <source>
        <dbReference type="ARBA" id="ARBA00023163"/>
    </source>
</evidence>
<dbReference type="PANTHER" id="PTHR31945">
    <property type="entry name" value="TRANSCRIPTION FACTOR SCREAM2-RELATED"/>
    <property type="match status" value="1"/>
</dbReference>
<sequence>MDKGGSFGDLEENGKEKNDSTTLHARSVVPKISKIDRASIIGDAIDYLKELLQRIHDLHNELGLIPSSSSLLPTTTMNFLPLMPTTPTLPSHVKEESCSISLQPKQSTSVG</sequence>
<feature type="region of interest" description="Disordered" evidence="6">
    <location>
        <begin position="1"/>
        <end position="25"/>
    </location>
</feature>
<keyword evidence="8" id="KW-1185">Reference proteome</keyword>
<keyword evidence="5" id="KW-0539">Nucleus</keyword>
<accession>A0A9D5CWX0</accession>
<comment type="similarity">
    <text evidence="2">Belongs to the bHLH protein family.</text>
</comment>
<dbReference type="OrthoDB" id="805258at2759"/>
<dbReference type="InterPro" id="IPR051358">
    <property type="entry name" value="TF_AMS/ICE1/BHLH6-like"/>
</dbReference>
<comment type="subcellular location">
    <subcellularLocation>
        <location evidence="1">Nucleus</location>
    </subcellularLocation>
</comment>
<evidence type="ECO:0000256" key="5">
    <source>
        <dbReference type="ARBA" id="ARBA00023242"/>
    </source>
</evidence>
<evidence type="ECO:0000256" key="3">
    <source>
        <dbReference type="ARBA" id="ARBA00023015"/>
    </source>
</evidence>
<reference evidence="7" key="2">
    <citation type="journal article" date="2022" name="Hortic Res">
        <title>The genome of Dioscorea zingiberensis sheds light on the biosynthesis, origin and evolution of the medicinally important diosgenin saponins.</title>
        <authorList>
            <person name="Li Y."/>
            <person name="Tan C."/>
            <person name="Li Z."/>
            <person name="Guo J."/>
            <person name="Li S."/>
            <person name="Chen X."/>
            <person name="Wang C."/>
            <person name="Dai X."/>
            <person name="Yang H."/>
            <person name="Song W."/>
            <person name="Hou L."/>
            <person name="Xu J."/>
            <person name="Tong Z."/>
            <person name="Xu A."/>
            <person name="Yuan X."/>
            <person name="Wang W."/>
            <person name="Yang Q."/>
            <person name="Chen L."/>
            <person name="Sun Z."/>
            <person name="Wang K."/>
            <person name="Pan B."/>
            <person name="Chen J."/>
            <person name="Bao Y."/>
            <person name="Liu F."/>
            <person name="Qi X."/>
            <person name="Gang D.R."/>
            <person name="Wen J."/>
            <person name="Li J."/>
        </authorList>
    </citation>
    <scope>NUCLEOTIDE SEQUENCE</scope>
    <source>
        <strain evidence="7">Dzin_1.0</strain>
    </source>
</reference>
<dbReference type="EMBL" id="JAGGNH010000003">
    <property type="protein sequence ID" value="KAJ0979825.1"/>
    <property type="molecule type" value="Genomic_DNA"/>
</dbReference>
<name>A0A9D5CWX0_9LILI</name>
<dbReference type="GO" id="GO:0043565">
    <property type="term" value="F:sequence-specific DNA binding"/>
    <property type="evidence" value="ECO:0007669"/>
    <property type="project" value="TreeGrafter"/>
</dbReference>
<comment type="caution">
    <text evidence="7">The sequence shown here is derived from an EMBL/GenBank/DDBJ whole genome shotgun (WGS) entry which is preliminary data.</text>
</comment>
<dbReference type="SUPFAM" id="SSF47459">
    <property type="entry name" value="HLH, helix-loop-helix DNA-binding domain"/>
    <property type="match status" value="1"/>
</dbReference>
<evidence type="ECO:0000313" key="8">
    <source>
        <dbReference type="Proteomes" id="UP001085076"/>
    </source>
</evidence>